<feature type="region of interest" description="Disordered" evidence="1">
    <location>
        <begin position="472"/>
        <end position="578"/>
    </location>
</feature>
<evidence type="ECO:0000256" key="1">
    <source>
        <dbReference type="SAM" id="MobiDB-lite"/>
    </source>
</evidence>
<feature type="region of interest" description="Disordered" evidence="1">
    <location>
        <begin position="404"/>
        <end position="425"/>
    </location>
</feature>
<dbReference type="EMBL" id="APAU02000166">
    <property type="protein sequence ID" value="EUB55374.1"/>
    <property type="molecule type" value="Genomic_DNA"/>
</dbReference>
<keyword evidence="3" id="KW-1185">Reference proteome</keyword>
<feature type="region of interest" description="Disordered" evidence="1">
    <location>
        <begin position="668"/>
        <end position="714"/>
    </location>
</feature>
<feature type="compositionally biased region" description="Polar residues" evidence="1">
    <location>
        <begin position="293"/>
        <end position="303"/>
    </location>
</feature>
<feature type="region of interest" description="Disordered" evidence="1">
    <location>
        <begin position="257"/>
        <end position="304"/>
    </location>
</feature>
<accession>W6UPP6</accession>
<dbReference type="PANTHER" id="PTHR47188:SF1">
    <property type="entry name" value="PROTEIN TAR1"/>
    <property type="match status" value="1"/>
</dbReference>
<dbReference type="CTD" id="36345495"/>
<proteinExistence type="predicted"/>
<dbReference type="OrthoDB" id="6057576at2759"/>
<feature type="compositionally biased region" description="Low complexity" evidence="1">
    <location>
        <begin position="408"/>
        <end position="423"/>
    </location>
</feature>
<dbReference type="GeneID" id="36345495"/>
<dbReference type="KEGG" id="egl:EGR_09780"/>
<dbReference type="AlphaFoldDB" id="W6UPP6"/>
<evidence type="ECO:0000313" key="2">
    <source>
        <dbReference type="EMBL" id="EUB55374.1"/>
    </source>
</evidence>
<feature type="region of interest" description="Disordered" evidence="1">
    <location>
        <begin position="153"/>
        <end position="187"/>
    </location>
</feature>
<sequence>MSPRSDRLTHVQLLFTWNLSPLQSSKFSFEYLLLPPRSALGAVRPGITPKASSRTPTPAYSSGHRFYPDGENRCEPPPEFPLASPYSGIVHHLSGPNSYAHTQIHPKTSGSVDGAPRGVPTSTGRLRPLCQRPSRSAFLGLGWPHGTLGYKTPRGGVTFRGPLTGRPNRRWPARGGSTPARMPAEPHSQIPLVRTSSKLVVNRPPDGRSLPRASSTRCWGAPAGCPASAPLLQGVPPKAQRARPLEPILIPKIVGGAPDPAKVQGSASRGTLAPDKPISGSALGAVRPGITPKASSRTPTPAYSSGHRFYPDGENRCEPPPEFPLASPYSGIVHHLSGPNSYAHTQIHPKTSGSVDVHRHECRLNPVGESGRKRFPFNNFTCCLTLFSKCFSSFDHSTCVLSGGGGASSSRGARPAPLRAPARPTQPLEPILIPKLRIRLADFPYLHCSNMPEAVHLGDLLRIWVRPGARFTPSPPDFQGPARAHRTPPEPRRFPRHGPLSRGEPIPGRPALHKEKRTLPGAPAGFSGIGCVTALDASRRPSPPLRIRGSEPDSLSIGRGQRRPSPVPSERRSPISQDRLTHICTCGGSTRARALGFKAHRSGPPTRRGVASAVGLGGAPVPLSTCARLPATAGSDDRFARQDRYGPPPEFPLASPCPGIVHHLSGPNTCARAPPPRRGGRDGPVVRPRRTGEASGSHLRPAASGGDGRRRGRRPFTFIAPRRLSCEPPTRARDLQLAFKAL</sequence>
<dbReference type="STRING" id="6210.W6UPP6"/>
<protein>
    <submittedName>
        <fullName evidence="2">rRNA promoter binding protein</fullName>
    </submittedName>
</protein>
<dbReference type="PANTHER" id="PTHR47188">
    <property type="entry name" value="PROTEIN TAR1"/>
    <property type="match status" value="1"/>
</dbReference>
<name>W6UPP6_ECHGR</name>
<organism evidence="2 3">
    <name type="scientific">Echinococcus granulosus</name>
    <name type="common">Hydatid tapeworm</name>
    <dbReference type="NCBI Taxonomy" id="6210"/>
    <lineage>
        <taxon>Eukaryota</taxon>
        <taxon>Metazoa</taxon>
        <taxon>Spiralia</taxon>
        <taxon>Lophotrochozoa</taxon>
        <taxon>Platyhelminthes</taxon>
        <taxon>Cestoda</taxon>
        <taxon>Eucestoda</taxon>
        <taxon>Cyclophyllidea</taxon>
        <taxon>Taeniidae</taxon>
        <taxon>Echinococcus</taxon>
        <taxon>Echinococcus granulosus group</taxon>
    </lineage>
</organism>
<comment type="caution">
    <text evidence="2">The sequence shown here is derived from an EMBL/GenBank/DDBJ whole genome shotgun (WGS) entry which is preliminary data.</text>
</comment>
<dbReference type="Proteomes" id="UP000019149">
    <property type="component" value="Unassembled WGS sequence"/>
</dbReference>
<reference evidence="2 3" key="1">
    <citation type="journal article" date="2013" name="Nat. Genet.">
        <title>The genome of the hydatid tapeworm Echinococcus granulosus.</title>
        <authorList>
            <person name="Zheng H."/>
            <person name="Zhang W."/>
            <person name="Zhang L."/>
            <person name="Zhang Z."/>
            <person name="Li J."/>
            <person name="Lu G."/>
            <person name="Zhu Y."/>
            <person name="Wang Y."/>
            <person name="Huang Y."/>
            <person name="Liu J."/>
            <person name="Kang H."/>
            <person name="Chen J."/>
            <person name="Wang L."/>
            <person name="Chen A."/>
            <person name="Yu S."/>
            <person name="Gao Z."/>
            <person name="Jin L."/>
            <person name="Gu W."/>
            <person name="Wang Z."/>
            <person name="Zhao L."/>
            <person name="Shi B."/>
            <person name="Wen H."/>
            <person name="Lin R."/>
            <person name="Jones M.K."/>
            <person name="Brejova B."/>
            <person name="Vinar T."/>
            <person name="Zhao G."/>
            <person name="McManus D.P."/>
            <person name="Chen Z."/>
            <person name="Zhou Y."/>
            <person name="Wang S."/>
        </authorList>
    </citation>
    <scope>NUCLEOTIDE SEQUENCE [LARGE SCALE GENOMIC DNA]</scope>
</reference>
<dbReference type="OMA" id="ENRCEPP"/>
<gene>
    <name evidence="2" type="ORF">EGR_09780</name>
</gene>
<dbReference type="RefSeq" id="XP_024346570.1">
    <property type="nucleotide sequence ID" value="XM_024499029.1"/>
</dbReference>
<evidence type="ECO:0000313" key="3">
    <source>
        <dbReference type="Proteomes" id="UP000019149"/>
    </source>
</evidence>
<feature type="region of interest" description="Disordered" evidence="1">
    <location>
        <begin position="107"/>
        <end position="129"/>
    </location>
</feature>
<dbReference type="InterPro" id="IPR044792">
    <property type="entry name" value="TAR1"/>
</dbReference>
<dbReference type="GO" id="GO:0043457">
    <property type="term" value="P:regulation of cellular respiration"/>
    <property type="evidence" value="ECO:0007669"/>
    <property type="project" value="InterPro"/>
</dbReference>